<dbReference type="HOGENOM" id="CLU_177701_0_0_4"/>
<reference evidence="1 2" key="1">
    <citation type="journal article" date="2012" name="J. Bacteriol.">
        <title>Complete genome sequence of phototrophic betaproteobacterium Rubrivivax gelatinosus IL144.</title>
        <authorList>
            <person name="Nagashima S."/>
            <person name="Kamimura A."/>
            <person name="Shimizu T."/>
            <person name="Nakamura-isaki S."/>
            <person name="Aono E."/>
            <person name="Sakamoto K."/>
            <person name="Ichikawa N."/>
            <person name="Nakazawa H."/>
            <person name="Sekine M."/>
            <person name="Yamazaki S."/>
            <person name="Fujita N."/>
            <person name="Shimada K."/>
            <person name="Hanada S."/>
            <person name="Nagashima K.V.P."/>
        </authorList>
    </citation>
    <scope>NUCLEOTIDE SEQUENCE [LARGE SCALE GENOMIC DNA]</scope>
    <source>
        <strain evidence="2">NBRC 100245 / IL144</strain>
    </source>
</reference>
<evidence type="ECO:0000313" key="1">
    <source>
        <dbReference type="EMBL" id="BAL97900.1"/>
    </source>
</evidence>
<organism evidence="1 2">
    <name type="scientific">Rubrivivax gelatinosus (strain NBRC 100245 / IL144)</name>
    <dbReference type="NCBI Taxonomy" id="983917"/>
    <lineage>
        <taxon>Bacteria</taxon>
        <taxon>Pseudomonadati</taxon>
        <taxon>Pseudomonadota</taxon>
        <taxon>Betaproteobacteria</taxon>
        <taxon>Burkholderiales</taxon>
        <taxon>Sphaerotilaceae</taxon>
        <taxon>Rubrivivax</taxon>
    </lineage>
</organism>
<dbReference type="InterPro" id="IPR024997">
    <property type="entry name" value="DUF3892"/>
</dbReference>
<dbReference type="AlphaFoldDB" id="I0HY13"/>
<gene>
    <name evidence="1" type="ordered locus">RGE_45650</name>
</gene>
<sequence>MAKWSDYGISAVRYNSAHTHIDRVRAHPDNGDTIGAHSEYARATVISSIKNGTSFVTILRGTDGNWKKGQPVFIIKVKGVEYIKTVDNGKEADNLENLPEF</sequence>
<evidence type="ECO:0008006" key="3">
    <source>
        <dbReference type="Google" id="ProtNLM"/>
    </source>
</evidence>
<dbReference type="EMBL" id="AP012320">
    <property type="protein sequence ID" value="BAL97900.1"/>
    <property type="molecule type" value="Genomic_DNA"/>
</dbReference>
<dbReference type="KEGG" id="rge:RGE_45650"/>
<dbReference type="Pfam" id="PF13031">
    <property type="entry name" value="DUF3892"/>
    <property type="match status" value="1"/>
</dbReference>
<evidence type="ECO:0000313" key="2">
    <source>
        <dbReference type="Proteomes" id="UP000007883"/>
    </source>
</evidence>
<name>I0HY13_RUBGI</name>
<protein>
    <recommendedName>
        <fullName evidence="3">DUF3892 domain-containing protein</fullName>
    </recommendedName>
</protein>
<keyword evidence="2" id="KW-1185">Reference proteome</keyword>
<dbReference type="Proteomes" id="UP000007883">
    <property type="component" value="Chromosome"/>
</dbReference>
<accession>I0HY13</accession>
<proteinExistence type="predicted"/>